<keyword evidence="7 8" id="KW-0472">Membrane</keyword>
<keyword evidence="5 8" id="KW-0812">Transmembrane</keyword>
<keyword evidence="4" id="KW-1003">Cell membrane</keyword>
<dbReference type="GO" id="GO:0042910">
    <property type="term" value="F:xenobiotic transmembrane transporter activity"/>
    <property type="evidence" value="ECO:0007669"/>
    <property type="project" value="InterPro"/>
</dbReference>
<feature type="transmembrane region" description="Helical" evidence="8">
    <location>
        <begin position="253"/>
        <end position="273"/>
    </location>
</feature>
<accession>A0A8J3DT42</accession>
<feature type="transmembrane region" description="Helical" evidence="8">
    <location>
        <begin position="318"/>
        <end position="337"/>
    </location>
</feature>
<dbReference type="RefSeq" id="WP_189502352.1">
    <property type="nucleotide sequence ID" value="NZ_BMZQ01000001.1"/>
</dbReference>
<reference evidence="10" key="1">
    <citation type="journal article" date="2014" name="Int. J. Syst. Evol. Microbiol.">
        <title>Complete genome sequence of Corynebacterium casei LMG S-19264T (=DSM 44701T), isolated from a smear-ripened cheese.</title>
        <authorList>
            <consortium name="US DOE Joint Genome Institute (JGI-PGF)"/>
            <person name="Walter F."/>
            <person name="Albersmeier A."/>
            <person name="Kalinowski J."/>
            <person name="Ruckert C."/>
        </authorList>
    </citation>
    <scope>NUCLEOTIDE SEQUENCE</scope>
    <source>
        <strain evidence="10">KCTC 42249</strain>
    </source>
</reference>
<evidence type="ECO:0000256" key="4">
    <source>
        <dbReference type="ARBA" id="ARBA00022475"/>
    </source>
</evidence>
<evidence type="ECO:0000313" key="10">
    <source>
        <dbReference type="EMBL" id="GHD09928.1"/>
    </source>
</evidence>
<dbReference type="InterPro" id="IPR011701">
    <property type="entry name" value="MFS"/>
</dbReference>
<dbReference type="NCBIfam" id="TIGR00710">
    <property type="entry name" value="efflux_Bcr_CflA"/>
    <property type="match status" value="1"/>
</dbReference>
<comment type="subcellular location">
    <subcellularLocation>
        <location evidence="8">Cell inner membrane</location>
        <topology evidence="8">Multi-pass membrane protein</topology>
    </subcellularLocation>
    <subcellularLocation>
        <location evidence="1">Cell membrane</location>
        <topology evidence="1">Multi-pass membrane protein</topology>
    </subcellularLocation>
</comment>
<dbReference type="PANTHER" id="PTHR23502">
    <property type="entry name" value="MAJOR FACILITATOR SUPERFAMILY"/>
    <property type="match status" value="1"/>
</dbReference>
<dbReference type="EMBL" id="BMZQ01000001">
    <property type="protein sequence ID" value="GHD09928.1"/>
    <property type="molecule type" value="Genomic_DNA"/>
</dbReference>
<keyword evidence="6 8" id="KW-1133">Transmembrane helix</keyword>
<dbReference type="GO" id="GO:1990961">
    <property type="term" value="P:xenobiotic detoxification by transmembrane export across the plasma membrane"/>
    <property type="evidence" value="ECO:0007669"/>
    <property type="project" value="InterPro"/>
</dbReference>
<evidence type="ECO:0000313" key="11">
    <source>
        <dbReference type="Proteomes" id="UP000630142"/>
    </source>
</evidence>
<dbReference type="SUPFAM" id="SSF103473">
    <property type="entry name" value="MFS general substrate transporter"/>
    <property type="match status" value="1"/>
</dbReference>
<feature type="transmembrane region" description="Helical" evidence="8">
    <location>
        <begin position="90"/>
        <end position="110"/>
    </location>
</feature>
<feature type="transmembrane region" description="Helical" evidence="8">
    <location>
        <begin position="230"/>
        <end position="247"/>
    </location>
</feature>
<evidence type="ECO:0000256" key="3">
    <source>
        <dbReference type="ARBA" id="ARBA00022448"/>
    </source>
</evidence>
<gene>
    <name evidence="10" type="ORF">GCM10016234_11170</name>
</gene>
<dbReference type="InterPro" id="IPR036259">
    <property type="entry name" value="MFS_trans_sf"/>
</dbReference>
<keyword evidence="8" id="KW-0997">Cell inner membrane</keyword>
<evidence type="ECO:0000256" key="2">
    <source>
        <dbReference type="ARBA" id="ARBA00006236"/>
    </source>
</evidence>
<sequence length="424" mass="45363">MNQQLEPSPTVASDGKRQIGRTEFIALCAAIMSLNALAIDIMLPGLQEIGSSLGVASENHRQFVITAYLLGMAFAQLVFGPLSDRFGRRVPLLIGVATYVLAAIGAALSPNFETLLLLRAIQGVGAASTRVIAVSIVRDVFGGRAMAEVLSLIFMVFMVIPVIAPSIGQAIMLFAEWHLIFGFMAALGFVFLIWIFARLPETLRPEDTRQLRLSVLAEGFRIVVTNRISLWYMLASTFVFGALFGFINSAQQIYVGIYGLGAWFPILFAAVAAMMSLSSFTNSRLVGRFGMRRLSHGALCGFLTVAVVWFAVSLAGPMPLWLFVLFFAACMFQFGLLGSNFGALAMEPLGHVAGMASSIQGFVTTLGGALLGAFIGQSFNGTVQPLIAGFAVLGFVSLILVLIAEKGKLFQAGTKHFDPAAGGH</sequence>
<dbReference type="GO" id="GO:0005886">
    <property type="term" value="C:plasma membrane"/>
    <property type="evidence" value="ECO:0007669"/>
    <property type="project" value="UniProtKB-SubCell"/>
</dbReference>
<name>A0A8J3DT42_9HYPH</name>
<feature type="transmembrane region" description="Helical" evidence="8">
    <location>
        <begin position="349"/>
        <end position="374"/>
    </location>
</feature>
<reference evidence="10" key="2">
    <citation type="submission" date="2020-09" db="EMBL/GenBank/DDBJ databases">
        <authorList>
            <person name="Sun Q."/>
            <person name="Kim S."/>
        </authorList>
    </citation>
    <scope>NUCLEOTIDE SEQUENCE</scope>
    <source>
        <strain evidence="10">KCTC 42249</strain>
    </source>
</reference>
<feature type="domain" description="Major facilitator superfamily (MFS) profile" evidence="9">
    <location>
        <begin position="24"/>
        <end position="406"/>
    </location>
</feature>
<proteinExistence type="inferred from homology"/>
<evidence type="ECO:0000256" key="1">
    <source>
        <dbReference type="ARBA" id="ARBA00004651"/>
    </source>
</evidence>
<dbReference type="PROSITE" id="PS50850">
    <property type="entry name" value="MFS"/>
    <property type="match status" value="1"/>
</dbReference>
<dbReference type="Pfam" id="PF07690">
    <property type="entry name" value="MFS_1"/>
    <property type="match status" value="1"/>
</dbReference>
<dbReference type="InterPro" id="IPR020846">
    <property type="entry name" value="MFS_dom"/>
</dbReference>
<dbReference type="InterPro" id="IPR004812">
    <property type="entry name" value="Efflux_drug-R_Bcr/CmlA"/>
</dbReference>
<feature type="transmembrane region" description="Helical" evidence="8">
    <location>
        <begin position="294"/>
        <end position="312"/>
    </location>
</feature>
<feature type="transmembrane region" description="Helical" evidence="8">
    <location>
        <begin position="116"/>
        <end position="137"/>
    </location>
</feature>
<organism evidence="10 11">
    <name type="scientific">Tianweitania populi</name>
    <dbReference type="NCBI Taxonomy" id="1607949"/>
    <lineage>
        <taxon>Bacteria</taxon>
        <taxon>Pseudomonadati</taxon>
        <taxon>Pseudomonadota</taxon>
        <taxon>Alphaproteobacteria</taxon>
        <taxon>Hyphomicrobiales</taxon>
        <taxon>Phyllobacteriaceae</taxon>
        <taxon>Tianweitania</taxon>
    </lineage>
</organism>
<dbReference type="AlphaFoldDB" id="A0A8J3DT42"/>
<evidence type="ECO:0000256" key="7">
    <source>
        <dbReference type="ARBA" id="ARBA00023136"/>
    </source>
</evidence>
<dbReference type="PANTHER" id="PTHR23502:SF132">
    <property type="entry name" value="POLYAMINE TRANSPORTER 2-RELATED"/>
    <property type="match status" value="1"/>
</dbReference>
<evidence type="ECO:0000256" key="8">
    <source>
        <dbReference type="RuleBase" id="RU365088"/>
    </source>
</evidence>
<feature type="transmembrane region" description="Helical" evidence="8">
    <location>
        <begin position="149"/>
        <end position="171"/>
    </location>
</feature>
<keyword evidence="11" id="KW-1185">Reference proteome</keyword>
<feature type="transmembrane region" description="Helical" evidence="8">
    <location>
        <begin position="386"/>
        <end position="404"/>
    </location>
</feature>
<dbReference type="CDD" id="cd17320">
    <property type="entry name" value="MFS_MdfA_MDR_like"/>
    <property type="match status" value="1"/>
</dbReference>
<evidence type="ECO:0000256" key="5">
    <source>
        <dbReference type="ARBA" id="ARBA00022692"/>
    </source>
</evidence>
<comment type="similarity">
    <text evidence="2 8">Belongs to the major facilitator superfamily. Bcr/CmlA family.</text>
</comment>
<feature type="transmembrane region" description="Helical" evidence="8">
    <location>
        <begin position="24"/>
        <end position="43"/>
    </location>
</feature>
<feature type="transmembrane region" description="Helical" evidence="8">
    <location>
        <begin position="63"/>
        <end position="83"/>
    </location>
</feature>
<dbReference type="Gene3D" id="1.20.1720.10">
    <property type="entry name" value="Multidrug resistance protein D"/>
    <property type="match status" value="1"/>
</dbReference>
<keyword evidence="3 8" id="KW-0813">Transport</keyword>
<dbReference type="Proteomes" id="UP000630142">
    <property type="component" value="Unassembled WGS sequence"/>
</dbReference>
<protein>
    <recommendedName>
        <fullName evidence="8">Bcr/CflA family efflux transporter</fullName>
    </recommendedName>
</protein>
<comment type="caution">
    <text evidence="10">The sequence shown here is derived from an EMBL/GenBank/DDBJ whole genome shotgun (WGS) entry which is preliminary data.</text>
</comment>
<feature type="transmembrane region" description="Helical" evidence="8">
    <location>
        <begin position="177"/>
        <end position="197"/>
    </location>
</feature>
<evidence type="ECO:0000256" key="6">
    <source>
        <dbReference type="ARBA" id="ARBA00022989"/>
    </source>
</evidence>
<evidence type="ECO:0000259" key="9">
    <source>
        <dbReference type="PROSITE" id="PS50850"/>
    </source>
</evidence>